<dbReference type="Pfam" id="PF14081">
    <property type="entry name" value="DUF4262"/>
    <property type="match status" value="1"/>
</dbReference>
<dbReference type="EMBL" id="JBHLTM010000041">
    <property type="protein sequence ID" value="MFC0685168.1"/>
    <property type="molecule type" value="Genomic_DNA"/>
</dbReference>
<comment type="caution">
    <text evidence="1">The sequence shown here is derived from an EMBL/GenBank/DDBJ whole genome shotgun (WGS) entry which is preliminary data.</text>
</comment>
<proteinExistence type="predicted"/>
<accession>A0ABV6SAS3</accession>
<evidence type="ECO:0000313" key="1">
    <source>
        <dbReference type="EMBL" id="MFC0685168.1"/>
    </source>
</evidence>
<dbReference type="Proteomes" id="UP001589858">
    <property type="component" value="Unassembled WGS sequence"/>
</dbReference>
<reference evidence="1 2" key="1">
    <citation type="submission" date="2024-09" db="EMBL/GenBank/DDBJ databases">
        <authorList>
            <person name="Sun Q."/>
            <person name="Mori K."/>
        </authorList>
    </citation>
    <scope>NUCLEOTIDE SEQUENCE [LARGE SCALE GENOMIC DNA]</scope>
    <source>
        <strain evidence="1 2">CICC 11035S</strain>
    </source>
</reference>
<evidence type="ECO:0000313" key="2">
    <source>
        <dbReference type="Proteomes" id="UP001589858"/>
    </source>
</evidence>
<gene>
    <name evidence="1" type="ORF">ACFFF8_11215</name>
</gene>
<organism evidence="1 2">
    <name type="scientific">Novosphingobium clariflavum</name>
    <dbReference type="NCBI Taxonomy" id="2029884"/>
    <lineage>
        <taxon>Bacteria</taxon>
        <taxon>Pseudomonadati</taxon>
        <taxon>Pseudomonadota</taxon>
        <taxon>Alphaproteobacteria</taxon>
        <taxon>Sphingomonadales</taxon>
        <taxon>Sphingomonadaceae</taxon>
        <taxon>Novosphingobium</taxon>
    </lineage>
</organism>
<keyword evidence="2" id="KW-1185">Reference proteome</keyword>
<name>A0ABV6SAS3_9SPHN</name>
<protein>
    <submittedName>
        <fullName evidence="1">DUF4262 domain-containing protein</fullName>
    </submittedName>
</protein>
<dbReference type="InterPro" id="IPR025358">
    <property type="entry name" value="DUF4262"/>
</dbReference>
<dbReference type="RefSeq" id="WP_267223748.1">
    <property type="nucleotide sequence ID" value="NZ_JAPCWC010000027.1"/>
</dbReference>
<sequence>MSAQDLDENITDYERRILDNIDQFGCHVTHVFDGEGEAPAFSYSTGFTHSLEQGEVIVFGLSSELMHAMVNGVMRQCRDDGLVLADGVRISGLLEGFEVAVRAIPPARIEREYLNSAMWHHLSRYGSNLTQAYQLIWPGAVDGLFPWDEGCDDYVISQQPALYQTSIH</sequence>